<organism evidence="1">
    <name type="scientific">marine sediment metagenome</name>
    <dbReference type="NCBI Taxonomy" id="412755"/>
    <lineage>
        <taxon>unclassified sequences</taxon>
        <taxon>metagenomes</taxon>
        <taxon>ecological metagenomes</taxon>
    </lineage>
</organism>
<gene>
    <name evidence="1" type="ORF">LCGC14_1848090</name>
</gene>
<comment type="caution">
    <text evidence="1">The sequence shown here is derived from an EMBL/GenBank/DDBJ whole genome shotgun (WGS) entry which is preliminary data.</text>
</comment>
<sequence>MNEPTDQDYRDDRELTHINVLQLEAFARDELSEPERDDLYRHTYHCRRCGDELAGMLLLLEASVDPDTIAALERAKTWYRKRMAGGIR</sequence>
<proteinExistence type="predicted"/>
<dbReference type="EMBL" id="LAZR01018525">
    <property type="protein sequence ID" value="KKL96077.1"/>
    <property type="molecule type" value="Genomic_DNA"/>
</dbReference>
<accession>A0A0F9JAE5</accession>
<protein>
    <recommendedName>
        <fullName evidence="2">Zinc-finger domain-containing protein</fullName>
    </recommendedName>
</protein>
<name>A0A0F9JAE5_9ZZZZ</name>
<evidence type="ECO:0000313" key="1">
    <source>
        <dbReference type="EMBL" id="KKL96077.1"/>
    </source>
</evidence>
<dbReference type="AlphaFoldDB" id="A0A0F9JAE5"/>
<reference evidence="1" key="1">
    <citation type="journal article" date="2015" name="Nature">
        <title>Complex archaea that bridge the gap between prokaryotes and eukaryotes.</title>
        <authorList>
            <person name="Spang A."/>
            <person name="Saw J.H."/>
            <person name="Jorgensen S.L."/>
            <person name="Zaremba-Niedzwiedzka K."/>
            <person name="Martijn J."/>
            <person name="Lind A.E."/>
            <person name="van Eijk R."/>
            <person name="Schleper C."/>
            <person name="Guy L."/>
            <person name="Ettema T.J."/>
        </authorList>
    </citation>
    <scope>NUCLEOTIDE SEQUENCE</scope>
</reference>
<evidence type="ECO:0008006" key="2">
    <source>
        <dbReference type="Google" id="ProtNLM"/>
    </source>
</evidence>